<comment type="caution">
    <text evidence="5">The sequence shown here is derived from an EMBL/GenBank/DDBJ whole genome shotgun (WGS) entry which is preliminary data.</text>
</comment>
<protein>
    <submittedName>
        <fullName evidence="5">Polysaccharide biosynthesis/export family protein</fullName>
    </submittedName>
</protein>
<feature type="domain" description="Soluble ligand binding" evidence="4">
    <location>
        <begin position="119"/>
        <end position="164"/>
    </location>
</feature>
<dbReference type="Pfam" id="PF02563">
    <property type="entry name" value="Poly_export"/>
    <property type="match status" value="1"/>
</dbReference>
<dbReference type="InterPro" id="IPR049712">
    <property type="entry name" value="Poly_export"/>
</dbReference>
<sequence length="192" mass="20658">MIQRFVLAVLLSILATACAPSVSGGLVDSGDRYALQAADEGEYRLGVGDQVKLTVFNEPTLSGEFSVAANGSMSIPLVGDIPAMNMTTDEIGKAVQTKLADGYLREPRVSVEVVKFRPFFILGEVKAPGQYPYANGLTVLNAVATAEGFTPRAQRKVAYIRRAGSSVEEAYSLTPDLRVYPGDTVRVGERYF</sequence>
<evidence type="ECO:0000256" key="1">
    <source>
        <dbReference type="ARBA" id="ARBA00022729"/>
    </source>
</evidence>
<dbReference type="PANTHER" id="PTHR33619">
    <property type="entry name" value="POLYSACCHARIDE EXPORT PROTEIN GFCE-RELATED"/>
    <property type="match status" value="1"/>
</dbReference>
<evidence type="ECO:0000256" key="2">
    <source>
        <dbReference type="SAM" id="SignalP"/>
    </source>
</evidence>
<reference evidence="5 6" key="1">
    <citation type="submission" date="2024-07" db="EMBL/GenBank/DDBJ databases">
        <title>Novosphingobium kalidii RD2P27.</title>
        <authorList>
            <person name="Sun J.-Q."/>
        </authorList>
    </citation>
    <scope>NUCLEOTIDE SEQUENCE [LARGE SCALE GENOMIC DNA]</scope>
    <source>
        <strain evidence="5 6">RD2P27</strain>
    </source>
</reference>
<dbReference type="Gene3D" id="3.10.560.10">
    <property type="entry name" value="Outer membrane lipoprotein wza domain like"/>
    <property type="match status" value="1"/>
</dbReference>
<dbReference type="Pfam" id="PF10531">
    <property type="entry name" value="SLBB"/>
    <property type="match status" value="1"/>
</dbReference>
<dbReference type="InterPro" id="IPR003715">
    <property type="entry name" value="Poly_export_N"/>
</dbReference>
<evidence type="ECO:0000313" key="5">
    <source>
        <dbReference type="EMBL" id="MET1755176.1"/>
    </source>
</evidence>
<keyword evidence="6" id="KW-1185">Reference proteome</keyword>
<dbReference type="EMBL" id="JBEWLY010000013">
    <property type="protein sequence ID" value="MET1755176.1"/>
    <property type="molecule type" value="Genomic_DNA"/>
</dbReference>
<feature type="domain" description="Polysaccharide export protein N-terminal" evidence="3">
    <location>
        <begin position="39"/>
        <end position="113"/>
    </location>
</feature>
<dbReference type="PANTHER" id="PTHR33619:SF3">
    <property type="entry name" value="POLYSACCHARIDE EXPORT PROTEIN GFCE-RELATED"/>
    <property type="match status" value="1"/>
</dbReference>
<name>A0ABV2CZZ1_9SPHN</name>
<evidence type="ECO:0000259" key="3">
    <source>
        <dbReference type="Pfam" id="PF02563"/>
    </source>
</evidence>
<dbReference type="PROSITE" id="PS51257">
    <property type="entry name" value="PROKAR_LIPOPROTEIN"/>
    <property type="match status" value="1"/>
</dbReference>
<dbReference type="Proteomes" id="UP001548713">
    <property type="component" value="Unassembled WGS sequence"/>
</dbReference>
<gene>
    <name evidence="5" type="ORF">ABVV53_06875</name>
</gene>
<feature type="signal peptide" evidence="2">
    <location>
        <begin position="1"/>
        <end position="19"/>
    </location>
</feature>
<feature type="chain" id="PRO_5046121578" evidence="2">
    <location>
        <begin position="20"/>
        <end position="192"/>
    </location>
</feature>
<dbReference type="RefSeq" id="WP_353983653.1">
    <property type="nucleotide sequence ID" value="NZ_JBEWLY010000013.1"/>
</dbReference>
<accession>A0ABV2CZZ1</accession>
<dbReference type="Gene3D" id="3.30.1950.10">
    <property type="entry name" value="wza like domain"/>
    <property type="match status" value="1"/>
</dbReference>
<dbReference type="InterPro" id="IPR019554">
    <property type="entry name" value="Soluble_ligand-bd"/>
</dbReference>
<proteinExistence type="predicted"/>
<keyword evidence="1 2" id="KW-0732">Signal</keyword>
<organism evidence="5 6">
    <name type="scientific">Novosphingobium kalidii</name>
    <dbReference type="NCBI Taxonomy" id="3230299"/>
    <lineage>
        <taxon>Bacteria</taxon>
        <taxon>Pseudomonadati</taxon>
        <taxon>Pseudomonadota</taxon>
        <taxon>Alphaproteobacteria</taxon>
        <taxon>Sphingomonadales</taxon>
        <taxon>Sphingomonadaceae</taxon>
        <taxon>Novosphingobium</taxon>
    </lineage>
</organism>
<evidence type="ECO:0000259" key="4">
    <source>
        <dbReference type="Pfam" id="PF10531"/>
    </source>
</evidence>
<evidence type="ECO:0000313" key="6">
    <source>
        <dbReference type="Proteomes" id="UP001548713"/>
    </source>
</evidence>